<dbReference type="Pfam" id="PF05231">
    <property type="entry name" value="MASE1"/>
    <property type="match status" value="1"/>
</dbReference>
<comment type="subcellular location">
    <subcellularLocation>
        <location evidence="1">Cell membrane</location>
        <topology evidence="1">Multi-pass membrane protein</topology>
    </subcellularLocation>
</comment>
<evidence type="ECO:0000256" key="3">
    <source>
        <dbReference type="ARBA" id="ARBA00022692"/>
    </source>
</evidence>
<dbReference type="Proteomes" id="UP001198565">
    <property type="component" value="Unassembled WGS sequence"/>
</dbReference>
<keyword evidence="5 6" id="KW-0472">Membrane</keyword>
<evidence type="ECO:0000313" key="9">
    <source>
        <dbReference type="Proteomes" id="UP001198565"/>
    </source>
</evidence>
<sequence length="332" mass="34558">MGRPEIRRGAVALARVLAVAAVYYGAGRLGLLRQVVLDGTRVTPLWPPTGIAVVSLLFLGPAVWPGVALGTLAVTASLSPLDLADVGVIVGNTLAPVCAYLLLRWVGFRTELDRLWDGVALVFLGALAPMTVSATLGTVSLLLNGALPSSGYGAAWSAWWAGDAMGVLVVAPVLLVLARARMPREVPVSRWAEAAALAVCAVVVILVATHSSLALLFLPFPVLIWAALRFQLPGAAPCTLLLSVAAIVAATDHTGPFDHHGLAATMVNLQALNGSAALTGLLLSAIVTEQNAVRRRIEEACQELAEVVDRLAPGTATPRIPPVGADRRRRGS</sequence>
<keyword evidence="4 6" id="KW-1133">Transmembrane helix</keyword>
<dbReference type="InterPro" id="IPR007895">
    <property type="entry name" value="MASE1"/>
</dbReference>
<proteinExistence type="predicted"/>
<organism evidence="8 9">
    <name type="scientific">Streptantibioticus parmotrematis</name>
    <dbReference type="NCBI Taxonomy" id="2873249"/>
    <lineage>
        <taxon>Bacteria</taxon>
        <taxon>Bacillati</taxon>
        <taxon>Actinomycetota</taxon>
        <taxon>Actinomycetes</taxon>
        <taxon>Kitasatosporales</taxon>
        <taxon>Streptomycetaceae</taxon>
        <taxon>Streptantibioticus</taxon>
    </lineage>
</organism>
<reference evidence="8 9" key="1">
    <citation type="submission" date="2021-08" db="EMBL/GenBank/DDBJ databases">
        <title>Streptomyces sp. PTM05 isolated from lichen.</title>
        <authorList>
            <person name="Somphong A."/>
            <person name="Phongsopitanun W."/>
            <person name="Tanasupawat S."/>
        </authorList>
    </citation>
    <scope>NUCLEOTIDE SEQUENCE [LARGE SCALE GENOMIC DNA]</scope>
    <source>
        <strain evidence="8 9">Ptm05</strain>
    </source>
</reference>
<feature type="transmembrane region" description="Helical" evidence="6">
    <location>
        <begin position="12"/>
        <end position="31"/>
    </location>
</feature>
<name>A0ABS7QL54_9ACTN</name>
<keyword evidence="2" id="KW-1003">Cell membrane</keyword>
<feature type="transmembrane region" description="Helical" evidence="6">
    <location>
        <begin position="51"/>
        <end position="74"/>
    </location>
</feature>
<feature type="transmembrane region" description="Helical" evidence="6">
    <location>
        <begin position="262"/>
        <end position="287"/>
    </location>
</feature>
<evidence type="ECO:0000313" key="8">
    <source>
        <dbReference type="EMBL" id="MBY8883486.1"/>
    </source>
</evidence>
<dbReference type="RefSeq" id="WP_222973104.1">
    <property type="nucleotide sequence ID" value="NZ_JAINVZ010000001.1"/>
</dbReference>
<accession>A0ABS7QL54</accession>
<feature type="domain" description="MASE1" evidence="7">
    <location>
        <begin position="17"/>
        <end position="291"/>
    </location>
</feature>
<evidence type="ECO:0000256" key="1">
    <source>
        <dbReference type="ARBA" id="ARBA00004651"/>
    </source>
</evidence>
<evidence type="ECO:0000256" key="5">
    <source>
        <dbReference type="ARBA" id="ARBA00023136"/>
    </source>
</evidence>
<feature type="transmembrane region" description="Helical" evidence="6">
    <location>
        <begin position="195"/>
        <end position="218"/>
    </location>
</feature>
<feature type="transmembrane region" description="Helical" evidence="6">
    <location>
        <begin position="119"/>
        <end position="143"/>
    </location>
</feature>
<comment type="caution">
    <text evidence="8">The sequence shown here is derived from an EMBL/GenBank/DDBJ whole genome shotgun (WGS) entry which is preliminary data.</text>
</comment>
<feature type="transmembrane region" description="Helical" evidence="6">
    <location>
        <begin position="155"/>
        <end position="175"/>
    </location>
</feature>
<evidence type="ECO:0000256" key="2">
    <source>
        <dbReference type="ARBA" id="ARBA00022475"/>
    </source>
</evidence>
<dbReference type="EMBL" id="JAINVZ010000001">
    <property type="protein sequence ID" value="MBY8883486.1"/>
    <property type="molecule type" value="Genomic_DNA"/>
</dbReference>
<gene>
    <name evidence="8" type="ORF">K7472_01325</name>
</gene>
<evidence type="ECO:0000256" key="6">
    <source>
        <dbReference type="SAM" id="Phobius"/>
    </source>
</evidence>
<evidence type="ECO:0000259" key="7">
    <source>
        <dbReference type="Pfam" id="PF05231"/>
    </source>
</evidence>
<keyword evidence="3 6" id="KW-0812">Transmembrane</keyword>
<protein>
    <submittedName>
        <fullName evidence="8">MASE1 domain-containing protein</fullName>
    </submittedName>
</protein>
<evidence type="ECO:0000256" key="4">
    <source>
        <dbReference type="ARBA" id="ARBA00022989"/>
    </source>
</evidence>
<keyword evidence="9" id="KW-1185">Reference proteome</keyword>
<feature type="transmembrane region" description="Helical" evidence="6">
    <location>
        <begin position="86"/>
        <end position="107"/>
    </location>
</feature>